<evidence type="ECO:0000256" key="10">
    <source>
        <dbReference type="SAM" id="MobiDB-lite"/>
    </source>
</evidence>
<evidence type="ECO:0000256" key="5">
    <source>
        <dbReference type="ARBA" id="ARBA00022692"/>
    </source>
</evidence>
<keyword evidence="6 9" id="KW-1133">Transmembrane helix</keyword>
<comment type="pathway">
    <text evidence="9">Cofactor biosynthesis; ubiquinone biosynthesis.</text>
</comment>
<feature type="signal peptide" evidence="11">
    <location>
        <begin position="1"/>
        <end position="25"/>
    </location>
</feature>
<dbReference type="InterPro" id="IPR044878">
    <property type="entry name" value="UbiA_sf"/>
</dbReference>
<organism evidence="13 14">
    <name type="scientific">Daphnia magna</name>
    <dbReference type="NCBI Taxonomy" id="35525"/>
    <lineage>
        <taxon>Eukaryota</taxon>
        <taxon>Metazoa</taxon>
        <taxon>Ecdysozoa</taxon>
        <taxon>Arthropoda</taxon>
        <taxon>Crustacea</taxon>
        <taxon>Branchiopoda</taxon>
        <taxon>Diplostraca</taxon>
        <taxon>Cladocera</taxon>
        <taxon>Anomopoda</taxon>
        <taxon>Daphniidae</taxon>
        <taxon>Daphnia</taxon>
    </lineage>
</organism>
<dbReference type="EMBL" id="JAOYFB010000003">
    <property type="protein sequence ID" value="KAK4009559.1"/>
    <property type="molecule type" value="Genomic_DNA"/>
</dbReference>
<dbReference type="EC" id="2.5.1.39" evidence="9"/>
<feature type="transmembrane region" description="Helical" evidence="9">
    <location>
        <begin position="242"/>
        <end position="262"/>
    </location>
</feature>
<comment type="cofactor">
    <cofactor evidence="1 9">
        <name>Mg(2+)</name>
        <dbReference type="ChEBI" id="CHEBI:18420"/>
    </cofactor>
</comment>
<protein>
    <recommendedName>
        <fullName evidence="9">4-hydroxybenzoate polyprenyltransferase, mitochondrial</fullName>
        <shortName evidence="9">4-HB polyprenyltransferase</shortName>
        <ecNumber evidence="9">2.5.1.39</ecNumber>
    </recommendedName>
    <alternativeName>
        <fullName evidence="9">Para-hydroxybenzoate--polyprenyltransferase</fullName>
        <shortName evidence="9">PHB:PPT</shortName>
        <shortName evidence="9">PHB:polyprenyltransferase</shortName>
    </alternativeName>
</protein>
<reference evidence="13 14" key="1">
    <citation type="journal article" date="2023" name="Nucleic Acids Res.">
        <title>The hologenome of Daphnia magna reveals possible DNA methylation and microbiome-mediated evolution of the host genome.</title>
        <authorList>
            <person name="Chaturvedi A."/>
            <person name="Li X."/>
            <person name="Dhandapani V."/>
            <person name="Marshall H."/>
            <person name="Kissane S."/>
            <person name="Cuenca-Cambronero M."/>
            <person name="Asole G."/>
            <person name="Calvet F."/>
            <person name="Ruiz-Romero M."/>
            <person name="Marangio P."/>
            <person name="Guigo R."/>
            <person name="Rago D."/>
            <person name="Mirbahai L."/>
            <person name="Eastwood N."/>
            <person name="Colbourne J.K."/>
            <person name="Zhou J."/>
            <person name="Mallon E."/>
            <person name="Orsini L."/>
        </authorList>
    </citation>
    <scope>NUCLEOTIDE SEQUENCE [LARGE SCALE GENOMIC DNA]</scope>
    <source>
        <strain evidence="13">LRV0_1</strain>
    </source>
</reference>
<evidence type="ECO:0000256" key="6">
    <source>
        <dbReference type="ARBA" id="ARBA00022989"/>
    </source>
</evidence>
<keyword evidence="8 9" id="KW-0414">Isoprene biosynthesis</keyword>
<name>A0ABQ9Z9H9_9CRUS</name>
<dbReference type="Gene3D" id="1.10.357.140">
    <property type="entry name" value="UbiA prenyltransferase"/>
    <property type="match status" value="1"/>
</dbReference>
<keyword evidence="7 9" id="KW-0472">Membrane</keyword>
<evidence type="ECO:0000259" key="12">
    <source>
        <dbReference type="Pfam" id="PF20434"/>
    </source>
</evidence>
<dbReference type="Pfam" id="PF01040">
    <property type="entry name" value="UbiA"/>
    <property type="match status" value="1"/>
</dbReference>
<keyword evidence="11" id="KW-0732">Signal</keyword>
<comment type="caution">
    <text evidence="13">The sequence shown here is derived from an EMBL/GenBank/DDBJ whole genome shotgun (WGS) entry which is preliminary data.</text>
</comment>
<dbReference type="PANTHER" id="PTHR11048">
    <property type="entry name" value="PRENYLTRANSFERASES"/>
    <property type="match status" value="1"/>
</dbReference>
<feature type="transmembrane region" description="Helical" evidence="9">
    <location>
        <begin position="297"/>
        <end position="314"/>
    </location>
</feature>
<evidence type="ECO:0000256" key="8">
    <source>
        <dbReference type="ARBA" id="ARBA00023229"/>
    </source>
</evidence>
<dbReference type="PANTHER" id="PTHR11048:SF28">
    <property type="entry name" value="4-HYDROXYBENZOATE POLYPRENYLTRANSFERASE, MITOCHONDRIAL"/>
    <property type="match status" value="1"/>
</dbReference>
<evidence type="ECO:0000256" key="9">
    <source>
        <dbReference type="HAMAP-Rule" id="MF_03189"/>
    </source>
</evidence>
<dbReference type="Proteomes" id="UP001234178">
    <property type="component" value="Unassembled WGS sequence"/>
</dbReference>
<proteinExistence type="inferred from homology"/>
<evidence type="ECO:0000256" key="7">
    <source>
        <dbReference type="ARBA" id="ARBA00023136"/>
    </source>
</evidence>
<evidence type="ECO:0000256" key="4">
    <source>
        <dbReference type="ARBA" id="ARBA00022679"/>
    </source>
</evidence>
<comment type="catalytic activity">
    <reaction evidence="9">
        <text>an all-trans-polyprenyl diphosphate + 4-hydroxybenzoate = a 4-hydroxy-3-(all-trans-polyprenyl)benzoate + diphosphate</text>
        <dbReference type="Rhea" id="RHEA:44504"/>
        <dbReference type="Rhea" id="RHEA-COMP:9514"/>
        <dbReference type="Rhea" id="RHEA-COMP:9564"/>
        <dbReference type="ChEBI" id="CHEBI:17879"/>
        <dbReference type="ChEBI" id="CHEBI:33019"/>
        <dbReference type="ChEBI" id="CHEBI:58914"/>
        <dbReference type="ChEBI" id="CHEBI:78396"/>
        <dbReference type="EC" id="2.5.1.39"/>
    </reaction>
</comment>
<feature type="transmembrane region" description="Helical" evidence="9">
    <location>
        <begin position="369"/>
        <end position="389"/>
    </location>
</feature>
<keyword evidence="4 9" id="KW-0808">Transferase</keyword>
<dbReference type="InterPro" id="IPR006370">
    <property type="entry name" value="HB_polyprenyltransferase-like"/>
</dbReference>
<comment type="function">
    <text evidence="9">Catalyzes the prenylation of para-hydroxybenzoate (PHB) with an all-trans polyprenyl group. Mediates the second step in the final reaction sequence of coenzyme Q (CoQ) biosynthesis, which is the condensation of the polyisoprenoid side chain with PHB, generating the first membrane-bound Q intermediate.</text>
</comment>
<keyword evidence="5 9" id="KW-0812">Transmembrane</keyword>
<feature type="compositionally biased region" description="Basic and acidic residues" evidence="10">
    <location>
        <begin position="81"/>
        <end position="107"/>
    </location>
</feature>
<accession>A0ABQ9Z9H9</accession>
<dbReference type="InterPro" id="IPR039653">
    <property type="entry name" value="Prenyltransferase"/>
</dbReference>
<feature type="domain" description="BD-FAE-like" evidence="12">
    <location>
        <begin position="509"/>
        <end position="583"/>
    </location>
</feature>
<comment type="similarity">
    <text evidence="3 9">Belongs to the UbiA prenyltransferase family.</text>
</comment>
<evidence type="ECO:0000256" key="1">
    <source>
        <dbReference type="ARBA" id="ARBA00001946"/>
    </source>
</evidence>
<dbReference type="Gene3D" id="1.20.120.1780">
    <property type="entry name" value="UbiA prenyltransferase"/>
    <property type="match status" value="1"/>
</dbReference>
<keyword evidence="9" id="KW-0496">Mitochondrion</keyword>
<feature type="region of interest" description="Disordered" evidence="10">
    <location>
        <begin position="74"/>
        <end position="107"/>
    </location>
</feature>
<evidence type="ECO:0000256" key="2">
    <source>
        <dbReference type="ARBA" id="ARBA00004141"/>
    </source>
</evidence>
<dbReference type="InterPro" id="IPR029058">
    <property type="entry name" value="AB_hydrolase_fold"/>
</dbReference>
<dbReference type="SUPFAM" id="SSF53474">
    <property type="entry name" value="alpha/beta-Hydrolases"/>
    <property type="match status" value="1"/>
</dbReference>
<evidence type="ECO:0000256" key="3">
    <source>
        <dbReference type="ARBA" id="ARBA00005985"/>
    </source>
</evidence>
<dbReference type="Gene3D" id="3.40.50.1820">
    <property type="entry name" value="alpha/beta hydrolase"/>
    <property type="match status" value="1"/>
</dbReference>
<sequence length="786" mass="85341">MKILIPMALALLAGALLPFQAGINAQLRGSPRCADVGGTGLVHRRHAGAAGGAADQPVAAAVESRWRAVVAMDRRRPARRQLPDSQHRADADPRCGADLRADRRRSAGDVAGAGPVRRLRAGSARSQWLACARRAADRGRRGADPEVLSAAMTIRETLPERLLICRLMRLDKPVGIYLLLWPTLWALWFAAGGLPPLHLLAIFVLGTFLMRSAGCVINDLADRRFDGHVERTRQRPLASGRATPAEALILFLVLGLVSLAVAAPLNAAALWLTVPAIALAASYPFAKRFHSLPQAHLGIAFSWGIPMAFAAVGGRVDWPMATLLMAANLCWTIAYDTLYAMVDRDDDLRIGVVQRHPVRPLRPGDRRPAAAVALLLLALPAGACCWAGSTTRACCWRRCVIASARHVLPRFSETIASVRWSFSGSPCPCRRSERGIRDAHVRSWKVRRAICRIPAGARQPDRLRACEAGGRQRRRCRRRHRGGALGGGGAAQREVSYTPPGWQKALSGDLFTPSGKAPASGWPAVIALHGGAWHKGDRSKLAGLGKRLASRGYVVLTIDYRLVPDAIYPAQLLDLQQAVRYLRPMPRRSASIRSGSRSGVRRRVPIWWRWKPPEPGRPAVRSGSAGAGGGRRRHADRFPRWRWRQRLAGALPRREEVEGRLDGVHRGLADRPCLGGRSAGVPDPRRCRHDRAASPGHRLSGCADRCWRAEHAAAAAGSRPSCWALPARMPCRRRWISSTSGSARGKRADPDVAAGRNPDGLAVRTGALMATGAAAGDDVNLDRTIR</sequence>
<evidence type="ECO:0000313" key="13">
    <source>
        <dbReference type="EMBL" id="KAK4009559.1"/>
    </source>
</evidence>
<dbReference type="InterPro" id="IPR030470">
    <property type="entry name" value="UbiA_prenylTrfase_CS"/>
</dbReference>
<dbReference type="InterPro" id="IPR049492">
    <property type="entry name" value="BD-FAE-like_dom"/>
</dbReference>
<keyword evidence="9" id="KW-0999">Mitochondrion inner membrane</keyword>
<keyword evidence="9" id="KW-0831">Ubiquinone biosynthesis</keyword>
<gene>
    <name evidence="13" type="ORF">OUZ56_018693</name>
</gene>
<keyword evidence="14" id="KW-1185">Reference proteome</keyword>
<dbReference type="Pfam" id="PF20434">
    <property type="entry name" value="BD-FAE"/>
    <property type="match status" value="1"/>
</dbReference>
<feature type="chain" id="PRO_5047402792" description="4-hydroxybenzoate polyprenyltransferase, mitochondrial" evidence="11">
    <location>
        <begin position="26"/>
        <end position="786"/>
    </location>
</feature>
<dbReference type="InterPro" id="IPR000537">
    <property type="entry name" value="UbiA_prenyltransferase"/>
</dbReference>
<comment type="subcellular location">
    <subcellularLocation>
        <location evidence="2">Membrane</location>
        <topology evidence="2">Multi-pass membrane protein</topology>
    </subcellularLocation>
    <subcellularLocation>
        <location evidence="9">Mitochondrion inner membrane</location>
        <topology evidence="9">Multi-pass membrane protein</topology>
        <orientation evidence="9">Matrix side</orientation>
    </subcellularLocation>
</comment>
<evidence type="ECO:0000313" key="14">
    <source>
        <dbReference type="Proteomes" id="UP001234178"/>
    </source>
</evidence>
<feature type="region of interest" description="Disordered" evidence="10">
    <location>
        <begin position="736"/>
        <end position="758"/>
    </location>
</feature>
<dbReference type="PROSITE" id="PS00943">
    <property type="entry name" value="UBIA"/>
    <property type="match status" value="1"/>
</dbReference>
<dbReference type="HAMAP" id="MF_01635">
    <property type="entry name" value="UbiA"/>
    <property type="match status" value="1"/>
</dbReference>
<dbReference type="CDD" id="cd13959">
    <property type="entry name" value="PT_UbiA_COQ2"/>
    <property type="match status" value="1"/>
</dbReference>
<evidence type="ECO:0000256" key="11">
    <source>
        <dbReference type="SAM" id="SignalP"/>
    </source>
</evidence>